<name>A0ACC2LS12_PERAE</name>
<proteinExistence type="predicted"/>
<dbReference type="EMBL" id="CM056811">
    <property type="protein sequence ID" value="KAJ8636222.1"/>
    <property type="molecule type" value="Genomic_DNA"/>
</dbReference>
<comment type="caution">
    <text evidence="1">The sequence shown here is derived from an EMBL/GenBank/DDBJ whole genome shotgun (WGS) entry which is preliminary data.</text>
</comment>
<reference evidence="1 2" key="1">
    <citation type="journal article" date="2022" name="Hortic Res">
        <title>A haplotype resolved chromosomal level avocado genome allows analysis of novel avocado genes.</title>
        <authorList>
            <person name="Nath O."/>
            <person name="Fletcher S.J."/>
            <person name="Hayward A."/>
            <person name="Shaw L.M."/>
            <person name="Masouleh A.K."/>
            <person name="Furtado A."/>
            <person name="Henry R.J."/>
            <person name="Mitter N."/>
        </authorList>
    </citation>
    <scope>NUCLEOTIDE SEQUENCE [LARGE SCALE GENOMIC DNA]</scope>
    <source>
        <strain evidence="2">cv. Hass</strain>
    </source>
</reference>
<keyword evidence="2" id="KW-1185">Reference proteome</keyword>
<gene>
    <name evidence="1" type="ORF">MRB53_010489</name>
</gene>
<accession>A0ACC2LS12</accession>
<organism evidence="1 2">
    <name type="scientific">Persea americana</name>
    <name type="common">Avocado</name>
    <dbReference type="NCBI Taxonomy" id="3435"/>
    <lineage>
        <taxon>Eukaryota</taxon>
        <taxon>Viridiplantae</taxon>
        <taxon>Streptophyta</taxon>
        <taxon>Embryophyta</taxon>
        <taxon>Tracheophyta</taxon>
        <taxon>Spermatophyta</taxon>
        <taxon>Magnoliopsida</taxon>
        <taxon>Magnoliidae</taxon>
        <taxon>Laurales</taxon>
        <taxon>Lauraceae</taxon>
        <taxon>Persea</taxon>
    </lineage>
</organism>
<protein>
    <submittedName>
        <fullName evidence="1">Uncharacterized protein</fullName>
    </submittedName>
</protein>
<sequence length="635" mass="71399">MASQGGGNENFWSEIGASEENRPQIGVIYGRRRKPTNINSNAQTYRCIPKPIHEVDRENRVSLVASKRVSWKRSLSIRGRTSIVISVETVYQPQPKQREARRKPRNAIPNRKTGHRPPDFHKEKAYFEEVDNFELMEESPSPKNLGTWAMGTQNAHVVHDLSSILERWMISKRLTCGRMPSGSLAKIWETPVLSTGSTNIDVSDSSSEKTPERTSKISFKSIYMSSIHEKQTERHTHSQESNIINVLNKIHIDGAGSVRDIHEGTEVLAEGDVDCEDLGIKKLSLTSSLGEDYRDAFAKLLMVCGQSVPSRLSEVFSQYCDLSSIVKIGEGTYGEAFRAGETVCKIVPIDGDLLVNGEVQKRSSELLEEVLLCWTLGTLKGQEGHNQNICTNFIETKDVRVCQGAYDASLIKAWEDWDAKNGSENDHPKEFPEKQCYVVFILADGGRDLESFVLANCDEARSLLVQVTAALAIAEVAFEFEHRDLHWGNILLSRNGAAVAEFTIQGSQKWAKTFGLSISIIDFTLSRINTGEAILFLDLSADPALFEGPKGDRQSETYRKMKEVTDECWEGSFPKTNVLWLQYLVDILLLKKTFQRTAKDLRDLRSLRKSLNSYDSAKDSLSDPFFSELWVDRAM</sequence>
<evidence type="ECO:0000313" key="2">
    <source>
        <dbReference type="Proteomes" id="UP001234297"/>
    </source>
</evidence>
<evidence type="ECO:0000313" key="1">
    <source>
        <dbReference type="EMBL" id="KAJ8636222.1"/>
    </source>
</evidence>
<dbReference type="Proteomes" id="UP001234297">
    <property type="component" value="Chromosome 3"/>
</dbReference>